<dbReference type="Gene3D" id="1.25.40.630">
    <property type="match status" value="1"/>
</dbReference>
<protein>
    <submittedName>
        <fullName evidence="3">Unnamed protein product</fullName>
    </submittedName>
</protein>
<name>A0A9W6WLA8_CANBO</name>
<feature type="region of interest" description="Disordered" evidence="1">
    <location>
        <begin position="119"/>
        <end position="188"/>
    </location>
</feature>
<sequence>MNNGNTNGINGSSMNNKGQVSSYKRYANLKKIEQEIPPLPPGIEIPNPTVESLTATVTHALNQLDPNRLKNLLNDAKIMSNEHPALTSLLFLKNPQLIFSLVQAAMLLGYASPEDVKHLLTNPLPEDENENSSEQTENTKDSESKPEDSQPQNKQQENHDQHQGSTTKDATAYGETPEDVKKEIESLDPEQQQAIKAICEMSEEDIMNNIPIEQRELYIILRNKYKNYI</sequence>
<organism evidence="3 4">
    <name type="scientific">Candida boidinii</name>
    <name type="common">Yeast</name>
    <dbReference type="NCBI Taxonomy" id="5477"/>
    <lineage>
        <taxon>Eukaryota</taxon>
        <taxon>Fungi</taxon>
        <taxon>Dikarya</taxon>
        <taxon>Ascomycota</taxon>
        <taxon>Saccharomycotina</taxon>
        <taxon>Pichiomycetes</taxon>
        <taxon>Pichiales</taxon>
        <taxon>Pichiaceae</taxon>
        <taxon>Ogataea</taxon>
        <taxon>Ogataea/Candida clade</taxon>
    </lineage>
</organism>
<comment type="caution">
    <text evidence="3">The sequence shown here is derived from an EMBL/GenBank/DDBJ whole genome shotgun (WGS) entry which is preliminary data.</text>
</comment>
<gene>
    <name evidence="3" type="ORF">Cboi02_000580900</name>
</gene>
<dbReference type="Proteomes" id="UP001165120">
    <property type="component" value="Unassembled WGS sequence"/>
</dbReference>
<feature type="domain" description="Cleavage stimulation factor subunit 2 hinge" evidence="2">
    <location>
        <begin position="38"/>
        <end position="119"/>
    </location>
</feature>
<evidence type="ECO:0000313" key="4">
    <source>
        <dbReference type="Proteomes" id="UP001165120"/>
    </source>
</evidence>
<evidence type="ECO:0000259" key="2">
    <source>
        <dbReference type="Pfam" id="PF14327"/>
    </source>
</evidence>
<dbReference type="AlphaFoldDB" id="A0A9W6WLA8"/>
<dbReference type="InterPro" id="IPR025742">
    <property type="entry name" value="CSTF2_hinge"/>
</dbReference>
<feature type="compositionally biased region" description="Basic and acidic residues" evidence="1">
    <location>
        <begin position="137"/>
        <end position="148"/>
    </location>
</feature>
<dbReference type="Pfam" id="PF14327">
    <property type="entry name" value="CSTF2_hinge"/>
    <property type="match status" value="1"/>
</dbReference>
<proteinExistence type="predicted"/>
<reference evidence="3" key="1">
    <citation type="submission" date="2023-04" db="EMBL/GenBank/DDBJ databases">
        <title>Candida boidinii NBRC 10035.</title>
        <authorList>
            <person name="Ichikawa N."/>
            <person name="Sato H."/>
            <person name="Tonouchi N."/>
        </authorList>
    </citation>
    <scope>NUCLEOTIDE SEQUENCE</scope>
    <source>
        <strain evidence="3">NBRC 10035</strain>
    </source>
</reference>
<dbReference type="EMBL" id="BSXN01003059">
    <property type="protein sequence ID" value="GME78390.1"/>
    <property type="molecule type" value="Genomic_DNA"/>
</dbReference>
<evidence type="ECO:0000256" key="1">
    <source>
        <dbReference type="SAM" id="MobiDB-lite"/>
    </source>
</evidence>
<accession>A0A9W6WLA8</accession>
<keyword evidence="4" id="KW-1185">Reference proteome</keyword>
<evidence type="ECO:0000313" key="3">
    <source>
        <dbReference type="EMBL" id="GME78390.1"/>
    </source>
</evidence>